<feature type="domain" description="Protein CR006 P-loop" evidence="1">
    <location>
        <begin position="25"/>
        <end position="731"/>
    </location>
</feature>
<evidence type="ECO:0000313" key="3">
    <source>
        <dbReference type="Proteomes" id="UP000197097"/>
    </source>
</evidence>
<dbReference type="GO" id="GO:0000731">
    <property type="term" value="P:DNA synthesis involved in DNA repair"/>
    <property type="evidence" value="ECO:0007669"/>
    <property type="project" value="TreeGrafter"/>
</dbReference>
<keyword evidence="3" id="KW-1185">Reference proteome</keyword>
<dbReference type="OrthoDB" id="9789562at2"/>
<dbReference type="SUPFAM" id="SSF52540">
    <property type="entry name" value="P-loop containing nucleoside triphosphate hydrolases"/>
    <property type="match status" value="1"/>
</dbReference>
<protein>
    <recommendedName>
        <fullName evidence="1">Protein CR006 P-loop domain-containing protein</fullName>
    </recommendedName>
</protein>
<dbReference type="PANTHER" id="PTHR32182">
    <property type="entry name" value="DNA REPLICATION AND REPAIR PROTEIN RECF"/>
    <property type="match status" value="1"/>
</dbReference>
<dbReference type="Proteomes" id="UP000197097">
    <property type="component" value="Unassembled WGS sequence"/>
</dbReference>
<dbReference type="EMBL" id="NISJ01000011">
    <property type="protein sequence ID" value="OWQ92901.1"/>
    <property type="molecule type" value="Genomic_DNA"/>
</dbReference>
<evidence type="ECO:0000259" key="1">
    <source>
        <dbReference type="Pfam" id="PF13166"/>
    </source>
</evidence>
<dbReference type="InterPro" id="IPR027417">
    <property type="entry name" value="P-loop_NTPase"/>
</dbReference>
<sequence length="754" mass="83605">MHIKRLNSLRKLAVFDAYAPAAGEGNFYRFNLVYGFNGCGKTTLSRIFASLEQGVLVSDLPDGGEFEILLEDAATISHGHNLDRLKGRVAVFNEDFVEANFRWREGSAKPVFYLGTEQAGLAETLQKTQTEREAALKERDKSVSEQTAATNRFATFKRDTARNIAEQFGLGRGYVATQLDRDFARGVRLANLPEDEQAALRAVLAQVQPKPPIAAIELPARDGFEDRLTACLDASVSAGALADFAVHQEMLRWAKEGLDYHRDHDLAACLFCGNDLSKERLAALDAALDDRMGKISAEAEGLLDLARTQRENWLSLIGALPSENDLAEDAAQFRNAAAVLGAEAERLRGWLAEAIAQLEEKVRHPSRRLALPPPPGTADDRPTAGEIVASLNRIIAKHNEAVNQFSSRKEQAFLRLKDHYLQLAEERYRGFERAQRDKTAAAEKASQLAEALAAREGELRGKLLQHGPAAEAINALVKAYLRHGNIEVIVAEGTGEGFQIRRDGRGIVGVLSEGEKTAIALCYFLSTLAAEGRRIADLVVVIDDPVSSLDTKALNYAFALLKSHLSGAKQLFLLTHNLHFMQECRKWLAKMSRAEVPTAGLFFIDLKQDAAGKRSSRIEPLPKLLRDYESEYHYLFQHVKRLAESEGLAYDHLYLMPNAMRKVLDIFLAFKVPGPDGLKSKLDTLVRTRPDFDANRLMALDRLVQLESHAESLDDLVAFSSMTIEESRDASQALIALMQEMDEPHLLRLQQLCA</sequence>
<gene>
    <name evidence="2" type="ORF">CDQ91_17285</name>
</gene>
<proteinExistence type="predicted"/>
<dbReference type="Pfam" id="PF13166">
    <property type="entry name" value="AAA_13"/>
    <property type="match status" value="1"/>
</dbReference>
<dbReference type="Gene3D" id="3.40.50.300">
    <property type="entry name" value="P-loop containing nucleotide triphosphate hydrolases"/>
    <property type="match status" value="1"/>
</dbReference>
<reference evidence="2 3" key="1">
    <citation type="journal article" date="2002" name="Int. J. Syst. Evol. Microbiol.">
        <title>Sphingopyxis witflariensis sp. nov., isolated from activated sludge.</title>
        <authorList>
            <person name="Kampfer P."/>
            <person name="Witzenberger R."/>
            <person name="Denner E.B."/>
            <person name="Busse H.J."/>
            <person name="Neef A."/>
        </authorList>
    </citation>
    <scope>NUCLEOTIDE SEQUENCE [LARGE SCALE GENOMIC DNA]</scope>
    <source>
        <strain evidence="2 3">DSM 14551</strain>
    </source>
</reference>
<dbReference type="AlphaFoldDB" id="A0A246JJX6"/>
<dbReference type="PANTHER" id="PTHR32182:SF19">
    <property type="entry name" value="HOMOLOGY WITH RECF PROTEIN"/>
    <property type="match status" value="1"/>
</dbReference>
<name>A0A246JJX6_9SPHN</name>
<accession>A0A246JJX6</accession>
<organism evidence="2 3">
    <name type="scientific">Sphingopyxis witflariensis</name>
    <dbReference type="NCBI Taxonomy" id="173675"/>
    <lineage>
        <taxon>Bacteria</taxon>
        <taxon>Pseudomonadati</taxon>
        <taxon>Pseudomonadota</taxon>
        <taxon>Alphaproteobacteria</taxon>
        <taxon>Sphingomonadales</taxon>
        <taxon>Sphingomonadaceae</taxon>
        <taxon>Sphingopyxis</taxon>
    </lineage>
</organism>
<dbReference type="InterPro" id="IPR026866">
    <property type="entry name" value="CR006_AAA"/>
</dbReference>
<comment type="caution">
    <text evidence="2">The sequence shown here is derived from an EMBL/GenBank/DDBJ whole genome shotgun (WGS) entry which is preliminary data.</text>
</comment>
<dbReference type="GO" id="GO:0006302">
    <property type="term" value="P:double-strand break repair"/>
    <property type="evidence" value="ECO:0007669"/>
    <property type="project" value="TreeGrafter"/>
</dbReference>
<evidence type="ECO:0000313" key="2">
    <source>
        <dbReference type="EMBL" id="OWQ92901.1"/>
    </source>
</evidence>
<dbReference type="RefSeq" id="WP_088473954.1">
    <property type="nucleotide sequence ID" value="NZ_NISJ01000011.1"/>
</dbReference>